<keyword evidence="3 8" id="KW-0812">Transmembrane</keyword>
<protein>
    <recommendedName>
        <fullName evidence="11">Succinate dehydrogenase (Ubiquinone) cytochrome b560 subunit</fullName>
    </recommendedName>
</protein>
<keyword evidence="5 8" id="KW-1133">Transmembrane helix</keyword>
<dbReference type="EMBL" id="JAPDRL010000082">
    <property type="protein sequence ID" value="KAJ9658848.1"/>
    <property type="molecule type" value="Genomic_DNA"/>
</dbReference>
<keyword evidence="10" id="KW-1185">Reference proteome</keyword>
<evidence type="ECO:0000256" key="1">
    <source>
        <dbReference type="ARBA" id="ARBA00004141"/>
    </source>
</evidence>
<dbReference type="SUPFAM" id="SSF81343">
    <property type="entry name" value="Fumarate reductase respiratory complex transmembrane subunits"/>
    <property type="match status" value="1"/>
</dbReference>
<dbReference type="InterPro" id="IPR034804">
    <property type="entry name" value="SQR/QFR_C/D"/>
</dbReference>
<name>A0ABQ9NJ05_9PEZI</name>
<sequence length="173" mass="18895">MFALRNTMRGGAARAVFRSPVAQVAPRRTAATQNMPENAARDILVKQRLNRPVSPHLGIYRPQITWYGSALNRITASILSGGFYIFGFSYLIAPLFGWDLSSQRLAKSFGSLPKPVKVGTKMLLAFPFTYHSLNGVRHLAWDLGYGFSNKAVMQTGWATVAASVASSLGLAFV</sequence>
<evidence type="ECO:0000256" key="2">
    <source>
        <dbReference type="ARBA" id="ARBA00022617"/>
    </source>
</evidence>
<keyword evidence="7 8" id="KW-0472">Membrane</keyword>
<keyword evidence="6" id="KW-0408">Iron</keyword>
<dbReference type="Pfam" id="PF01127">
    <property type="entry name" value="Sdh_cyt"/>
    <property type="match status" value="1"/>
</dbReference>
<reference evidence="9" key="1">
    <citation type="submission" date="2022-10" db="EMBL/GenBank/DDBJ databases">
        <title>Culturing micro-colonial fungi from biological soil crusts in the Mojave desert and describing Neophaeococcomyces mojavensis, and introducing the new genera and species Taxawa tesnikishii.</title>
        <authorList>
            <person name="Kurbessoian T."/>
            <person name="Stajich J.E."/>
        </authorList>
    </citation>
    <scope>NUCLEOTIDE SEQUENCE</scope>
    <source>
        <strain evidence="9">TK_1</strain>
    </source>
</reference>
<proteinExistence type="predicted"/>
<dbReference type="InterPro" id="IPR018495">
    <property type="entry name" value="Succ_DH_cyt_bsu_CS"/>
</dbReference>
<keyword evidence="2" id="KW-0349">Heme</keyword>
<keyword evidence="4" id="KW-0479">Metal-binding</keyword>
<evidence type="ECO:0000256" key="6">
    <source>
        <dbReference type="ARBA" id="ARBA00023004"/>
    </source>
</evidence>
<evidence type="ECO:0000256" key="3">
    <source>
        <dbReference type="ARBA" id="ARBA00022692"/>
    </source>
</evidence>
<evidence type="ECO:0008006" key="11">
    <source>
        <dbReference type="Google" id="ProtNLM"/>
    </source>
</evidence>
<dbReference type="PROSITE" id="PS01001">
    <property type="entry name" value="SDH_CYT_2"/>
    <property type="match status" value="1"/>
</dbReference>
<accession>A0ABQ9NJ05</accession>
<evidence type="ECO:0000313" key="9">
    <source>
        <dbReference type="EMBL" id="KAJ9658848.1"/>
    </source>
</evidence>
<gene>
    <name evidence="9" type="ORF">H2201_007629</name>
</gene>
<evidence type="ECO:0000313" key="10">
    <source>
        <dbReference type="Proteomes" id="UP001172684"/>
    </source>
</evidence>
<feature type="transmembrane region" description="Helical" evidence="8">
    <location>
        <begin position="74"/>
        <end position="98"/>
    </location>
</feature>
<comment type="caution">
    <text evidence="9">The sequence shown here is derived from an EMBL/GenBank/DDBJ whole genome shotgun (WGS) entry which is preliminary data.</text>
</comment>
<dbReference type="Gene3D" id="1.20.1300.10">
    <property type="entry name" value="Fumarate reductase/succinate dehydrogenase, transmembrane subunit"/>
    <property type="match status" value="1"/>
</dbReference>
<dbReference type="InterPro" id="IPR014314">
    <property type="entry name" value="Succ_DH_cytb556"/>
</dbReference>
<dbReference type="NCBIfam" id="TIGR02970">
    <property type="entry name" value="succ_dehyd_cytB"/>
    <property type="match status" value="1"/>
</dbReference>
<evidence type="ECO:0000256" key="4">
    <source>
        <dbReference type="ARBA" id="ARBA00022723"/>
    </source>
</evidence>
<dbReference type="CDD" id="cd03499">
    <property type="entry name" value="SQR_TypeC_SdhC"/>
    <property type="match status" value="1"/>
</dbReference>
<dbReference type="Proteomes" id="UP001172684">
    <property type="component" value="Unassembled WGS sequence"/>
</dbReference>
<dbReference type="PANTHER" id="PTHR10978:SF5">
    <property type="entry name" value="SUCCINATE DEHYDROGENASE CYTOCHROME B560 SUBUNIT, MITOCHONDRIAL"/>
    <property type="match status" value="1"/>
</dbReference>
<evidence type="ECO:0000256" key="7">
    <source>
        <dbReference type="ARBA" id="ARBA00023136"/>
    </source>
</evidence>
<dbReference type="PANTHER" id="PTHR10978">
    <property type="entry name" value="SUCCINATE DEHYDROGENASE CYTOCHROME B560 SUBUNIT"/>
    <property type="match status" value="1"/>
</dbReference>
<comment type="subcellular location">
    <subcellularLocation>
        <location evidence="1">Membrane</location>
        <topology evidence="1">Multi-pass membrane protein</topology>
    </subcellularLocation>
</comment>
<evidence type="ECO:0000256" key="5">
    <source>
        <dbReference type="ARBA" id="ARBA00022989"/>
    </source>
</evidence>
<organism evidence="9 10">
    <name type="scientific">Coniosporium apollinis</name>
    <dbReference type="NCBI Taxonomy" id="61459"/>
    <lineage>
        <taxon>Eukaryota</taxon>
        <taxon>Fungi</taxon>
        <taxon>Dikarya</taxon>
        <taxon>Ascomycota</taxon>
        <taxon>Pezizomycotina</taxon>
        <taxon>Dothideomycetes</taxon>
        <taxon>Dothideomycetes incertae sedis</taxon>
        <taxon>Coniosporium</taxon>
    </lineage>
</organism>
<evidence type="ECO:0000256" key="8">
    <source>
        <dbReference type="SAM" id="Phobius"/>
    </source>
</evidence>
<dbReference type="InterPro" id="IPR000701">
    <property type="entry name" value="SuccDH_FuR_B_TM-su"/>
</dbReference>